<evidence type="ECO:0008006" key="3">
    <source>
        <dbReference type="Google" id="ProtNLM"/>
    </source>
</evidence>
<evidence type="ECO:0000313" key="1">
    <source>
        <dbReference type="EMBL" id="CEJ07449.1"/>
    </source>
</evidence>
<protein>
    <recommendedName>
        <fullName evidence="3">Transposase</fullName>
    </recommendedName>
</protein>
<sequence>MVKRNRYSKEFKTEVLREVRE</sequence>
<accession>A0ABM9RD71</accession>
<evidence type="ECO:0000313" key="2">
    <source>
        <dbReference type="Proteomes" id="UP001071230"/>
    </source>
</evidence>
<reference evidence="1" key="1">
    <citation type="submission" date="2014-11" db="EMBL/GenBank/DDBJ databases">
        <authorList>
            <person name="Hornung B.V."/>
        </authorList>
    </citation>
    <scope>NUCLEOTIDE SEQUENCE</scope>
    <source>
        <strain evidence="1">INE</strain>
    </source>
</reference>
<gene>
    <name evidence="1" type="ORF">DEACI_1914</name>
</gene>
<proteinExistence type="predicted"/>
<organism evidence="1 2">
    <name type="scientific">Acididesulfobacillus acetoxydans</name>
    <dbReference type="NCBI Taxonomy" id="1561005"/>
    <lineage>
        <taxon>Bacteria</taxon>
        <taxon>Bacillati</taxon>
        <taxon>Bacillota</taxon>
        <taxon>Clostridia</taxon>
        <taxon>Eubacteriales</taxon>
        <taxon>Peptococcaceae</taxon>
        <taxon>Acididesulfobacillus</taxon>
    </lineage>
</organism>
<keyword evidence="2" id="KW-1185">Reference proteome</keyword>
<dbReference type="EMBL" id="CDGJ01000053">
    <property type="protein sequence ID" value="CEJ07449.1"/>
    <property type="molecule type" value="Genomic_DNA"/>
</dbReference>
<feature type="non-terminal residue" evidence="1">
    <location>
        <position position="21"/>
    </location>
</feature>
<dbReference type="Proteomes" id="UP001071230">
    <property type="component" value="Unassembled WGS sequence"/>
</dbReference>
<name>A0ABM9RD71_9FIRM</name>
<comment type="caution">
    <text evidence="1">The sequence shown here is derived from an EMBL/GenBank/DDBJ whole genome shotgun (WGS) entry which is preliminary data.</text>
</comment>